<feature type="compositionally biased region" description="Low complexity" evidence="1">
    <location>
        <begin position="23"/>
        <end position="37"/>
    </location>
</feature>
<accession>A0ABT4BEP3</accession>
<evidence type="ECO:0000256" key="1">
    <source>
        <dbReference type="SAM" id="MobiDB-lite"/>
    </source>
</evidence>
<sequence>MATAGVLVAAIVVAAQTRSGSEPAGAGQLSAAAKAPPYRVSGDNRSQQAKDIAKRRSAALRAGNLSAWLADIDASAAPLIAREKMRFANLRLLRPNIFDLLPHDVLAGAYITGDTNVEQASVQEIMRLPGDLQRSATTATWTINFAGPRPTITAITPGGNDYTASYAVHQPPWDDVPLRVARSRGITIAAPAGSLWNPAAYLPAAQRAAATVRAMWGKRIAVPGFVVFLANENQYTTWYDDGGDLDGSAGFTAFPPVVEADGRGRFPRHNPNPLHEPGEPGWIERAAGSRIVLNMNEPINGQDVQSVLTHEFGHGIAPHLIEAKRAELGPPGTSTQAIWPIEGFARWVESLDNPGRAVNAMRTVRNGKSEYQPKNTLFPGSDDFYSNDPGRRSFNYNLSSSLFLAAAQTGGRQKAVDLYICLTNAREFVTETRPFIDVCVKGVGLDSDKLWAKQQRLTQ</sequence>
<protein>
    <recommendedName>
        <fullName evidence="4">Peptidase M4 C-terminal domain-containing protein</fullName>
    </recommendedName>
</protein>
<feature type="region of interest" description="Disordered" evidence="1">
    <location>
        <begin position="21"/>
        <end position="50"/>
    </location>
</feature>
<evidence type="ECO:0000313" key="3">
    <source>
        <dbReference type="Proteomes" id="UP001151002"/>
    </source>
</evidence>
<evidence type="ECO:0008006" key="4">
    <source>
        <dbReference type="Google" id="ProtNLM"/>
    </source>
</evidence>
<reference evidence="2" key="1">
    <citation type="submission" date="2022-11" db="EMBL/GenBank/DDBJ databases">
        <authorList>
            <person name="Somphong A."/>
            <person name="Phongsopitanun W."/>
        </authorList>
    </citation>
    <scope>NUCLEOTIDE SEQUENCE</scope>
    <source>
        <strain evidence="2">Pm04-4</strain>
    </source>
</reference>
<dbReference type="Proteomes" id="UP001151002">
    <property type="component" value="Unassembled WGS sequence"/>
</dbReference>
<dbReference type="RefSeq" id="WP_267568603.1">
    <property type="nucleotide sequence ID" value="NZ_JAPNTZ010000018.1"/>
</dbReference>
<organism evidence="2 3">
    <name type="scientific">Paractinoplanes pyxinae</name>
    <dbReference type="NCBI Taxonomy" id="2997416"/>
    <lineage>
        <taxon>Bacteria</taxon>
        <taxon>Bacillati</taxon>
        <taxon>Actinomycetota</taxon>
        <taxon>Actinomycetes</taxon>
        <taxon>Micromonosporales</taxon>
        <taxon>Micromonosporaceae</taxon>
        <taxon>Paractinoplanes</taxon>
    </lineage>
</organism>
<name>A0ABT4BEP3_9ACTN</name>
<dbReference type="EMBL" id="JAPNTZ010000018">
    <property type="protein sequence ID" value="MCY1144045.1"/>
    <property type="molecule type" value="Genomic_DNA"/>
</dbReference>
<evidence type="ECO:0000313" key="2">
    <source>
        <dbReference type="EMBL" id="MCY1144045.1"/>
    </source>
</evidence>
<keyword evidence="3" id="KW-1185">Reference proteome</keyword>
<gene>
    <name evidence="2" type="ORF">OWR29_39130</name>
</gene>
<proteinExistence type="predicted"/>
<comment type="caution">
    <text evidence="2">The sequence shown here is derived from an EMBL/GenBank/DDBJ whole genome shotgun (WGS) entry which is preliminary data.</text>
</comment>